<dbReference type="EMBL" id="PCRE01000011">
    <property type="protein sequence ID" value="PIP15266.1"/>
    <property type="molecule type" value="Genomic_DNA"/>
</dbReference>
<accession>A0A2G9Y7T3</accession>
<evidence type="ECO:0000256" key="5">
    <source>
        <dbReference type="HAMAP-Rule" id="MF_00291"/>
    </source>
</evidence>
<dbReference type="Gene3D" id="3.40.50.10490">
    <property type="entry name" value="Glucose-6-phosphate isomerase like protein, domain 1"/>
    <property type="match status" value="1"/>
</dbReference>
<proteinExistence type="inferred from homology"/>
<dbReference type="GO" id="GO:0022627">
    <property type="term" value="C:cytosolic small ribosomal subunit"/>
    <property type="evidence" value="ECO:0007669"/>
    <property type="project" value="TreeGrafter"/>
</dbReference>
<gene>
    <name evidence="5 7" type="primary">rpsB</name>
    <name evidence="7" type="ORF">COX47_00715</name>
</gene>
<evidence type="ECO:0000313" key="7">
    <source>
        <dbReference type="EMBL" id="PIP15266.1"/>
    </source>
</evidence>
<dbReference type="InterPro" id="IPR023591">
    <property type="entry name" value="Ribosomal_uS2_flav_dom_sf"/>
</dbReference>
<dbReference type="GO" id="GO:0006412">
    <property type="term" value="P:translation"/>
    <property type="evidence" value="ECO:0007669"/>
    <property type="project" value="UniProtKB-UniRule"/>
</dbReference>
<keyword evidence="3 5" id="KW-0687">Ribonucleoprotein</keyword>
<keyword evidence="2 5" id="KW-0689">Ribosomal protein</keyword>
<comment type="caution">
    <text evidence="7">The sequence shown here is derived from an EMBL/GenBank/DDBJ whole genome shotgun (WGS) entry which is preliminary data.</text>
</comment>
<dbReference type="SUPFAM" id="SSF52313">
    <property type="entry name" value="Ribosomal protein S2"/>
    <property type="match status" value="1"/>
</dbReference>
<sequence>MNNNDKKIEELFDAGCHLGHKKNRVHPQAKKYIYSFENGVSIIDLTYTVDLLEKAKQFISQLIKSNKTILFVSTKKVSLNLINSLCQANNIPNVTLKWPAGLLTNFEMIMKNVKKLVTMKEEKEKGEWNKFVKHEQIKLQKKLFKLEKFYGGIIALKKLPDALFVIDVKKEKNAVKEATEMNIPVIAITDTNVDPATVNYPIPANDDSASSIEYLVKEITEAYTKNKS</sequence>
<dbReference type="CDD" id="cd01425">
    <property type="entry name" value="RPS2"/>
    <property type="match status" value="1"/>
</dbReference>
<evidence type="ECO:0000256" key="2">
    <source>
        <dbReference type="ARBA" id="ARBA00022980"/>
    </source>
</evidence>
<evidence type="ECO:0000313" key="8">
    <source>
        <dbReference type="Proteomes" id="UP000231025"/>
    </source>
</evidence>
<dbReference type="PRINTS" id="PR00395">
    <property type="entry name" value="RIBOSOMALS2"/>
</dbReference>
<dbReference type="InterPro" id="IPR018130">
    <property type="entry name" value="Ribosomal_uS2_CS"/>
</dbReference>
<dbReference type="InterPro" id="IPR001865">
    <property type="entry name" value="Ribosomal_uS2"/>
</dbReference>
<evidence type="ECO:0000256" key="3">
    <source>
        <dbReference type="ARBA" id="ARBA00023274"/>
    </source>
</evidence>
<dbReference type="NCBIfam" id="TIGR01011">
    <property type="entry name" value="rpsB_bact"/>
    <property type="match status" value="1"/>
</dbReference>
<evidence type="ECO:0000256" key="6">
    <source>
        <dbReference type="RuleBase" id="RU003631"/>
    </source>
</evidence>
<dbReference type="PANTHER" id="PTHR12534:SF0">
    <property type="entry name" value="SMALL RIBOSOMAL SUBUNIT PROTEIN US2M"/>
    <property type="match status" value="1"/>
</dbReference>
<evidence type="ECO:0000256" key="4">
    <source>
        <dbReference type="ARBA" id="ARBA00035256"/>
    </source>
</evidence>
<name>A0A2G9Y7T3_9BACT</name>
<dbReference type="HAMAP" id="MF_00291_B">
    <property type="entry name" value="Ribosomal_uS2_B"/>
    <property type="match status" value="1"/>
</dbReference>
<dbReference type="PROSITE" id="PS00963">
    <property type="entry name" value="RIBOSOMAL_S2_2"/>
    <property type="match status" value="1"/>
</dbReference>
<dbReference type="InterPro" id="IPR005706">
    <property type="entry name" value="Ribosomal_uS2_bac/mit/plastid"/>
</dbReference>
<dbReference type="PANTHER" id="PTHR12534">
    <property type="entry name" value="30S RIBOSOMAL PROTEIN S2 PROKARYOTIC AND ORGANELLAR"/>
    <property type="match status" value="1"/>
</dbReference>
<dbReference type="AlphaFoldDB" id="A0A2G9Y7T3"/>
<organism evidence="7 8">
    <name type="scientific">Candidatus Roizmanbacteria bacterium CG23_combo_of_CG06-09_8_20_14_all_35_49</name>
    <dbReference type="NCBI Taxonomy" id="1974863"/>
    <lineage>
        <taxon>Bacteria</taxon>
        <taxon>Candidatus Roizmaniibacteriota</taxon>
    </lineage>
</organism>
<dbReference type="GO" id="GO:0003735">
    <property type="term" value="F:structural constituent of ribosome"/>
    <property type="evidence" value="ECO:0007669"/>
    <property type="project" value="InterPro"/>
</dbReference>
<protein>
    <recommendedName>
        <fullName evidence="4 5">Small ribosomal subunit protein uS2</fullName>
    </recommendedName>
</protein>
<dbReference type="Pfam" id="PF00318">
    <property type="entry name" value="Ribosomal_S2"/>
    <property type="match status" value="1"/>
</dbReference>
<evidence type="ECO:0000256" key="1">
    <source>
        <dbReference type="ARBA" id="ARBA00006242"/>
    </source>
</evidence>
<dbReference type="Gene3D" id="1.10.287.610">
    <property type="entry name" value="Helix hairpin bin"/>
    <property type="match status" value="1"/>
</dbReference>
<comment type="similarity">
    <text evidence="1 5 6">Belongs to the universal ribosomal protein uS2 family.</text>
</comment>
<dbReference type="Proteomes" id="UP000231025">
    <property type="component" value="Unassembled WGS sequence"/>
</dbReference>
<reference evidence="7 8" key="1">
    <citation type="submission" date="2017-09" db="EMBL/GenBank/DDBJ databases">
        <title>Depth-based differentiation of microbial function through sediment-hosted aquifers and enrichment of novel symbionts in the deep terrestrial subsurface.</title>
        <authorList>
            <person name="Probst A.J."/>
            <person name="Ladd B."/>
            <person name="Jarett J.K."/>
            <person name="Geller-Mcgrath D.E."/>
            <person name="Sieber C.M."/>
            <person name="Emerson J.B."/>
            <person name="Anantharaman K."/>
            <person name="Thomas B.C."/>
            <person name="Malmstrom R."/>
            <person name="Stieglmeier M."/>
            <person name="Klingl A."/>
            <person name="Woyke T."/>
            <person name="Ryan C.M."/>
            <person name="Banfield J.F."/>
        </authorList>
    </citation>
    <scope>NUCLEOTIDE SEQUENCE [LARGE SCALE GENOMIC DNA]</scope>
    <source>
        <strain evidence="7">CG23_combo_of_CG06-09_8_20_14_all_35_49</strain>
    </source>
</reference>